<dbReference type="Proteomes" id="UP001286049">
    <property type="component" value="Unassembled WGS sequence"/>
</dbReference>
<dbReference type="InterPro" id="IPR006935">
    <property type="entry name" value="Helicase/UvrB_N"/>
</dbReference>
<dbReference type="SMART" id="SM00487">
    <property type="entry name" value="DEXDc"/>
    <property type="match status" value="1"/>
</dbReference>
<keyword evidence="3" id="KW-0067">ATP-binding</keyword>
<keyword evidence="3" id="KW-0347">Helicase</keyword>
<dbReference type="InterPro" id="IPR050742">
    <property type="entry name" value="Helicase_Restrict-Modif_Enz"/>
</dbReference>
<keyword evidence="1" id="KW-0227">DNA damage</keyword>
<evidence type="ECO:0000259" key="2">
    <source>
        <dbReference type="SMART" id="SM00487"/>
    </source>
</evidence>
<dbReference type="InterPro" id="IPR027417">
    <property type="entry name" value="P-loop_NTPase"/>
</dbReference>
<dbReference type="EMBL" id="JAXHDN010000001">
    <property type="protein sequence ID" value="MDY4364567.1"/>
    <property type="molecule type" value="Genomic_DNA"/>
</dbReference>
<reference evidence="3 4" key="1">
    <citation type="submission" date="2023-11" db="EMBL/GenBank/DDBJ databases">
        <title>Streptococcus wuxiensis sp. nov., Streptococcus jiangnanensis sp. nov., Streptococcus fermentans sp. nov., three novel members of the genus Streptococcus isolated from breast milk.</title>
        <authorList>
            <person name="Zhou Y."/>
            <person name="Yang B."/>
        </authorList>
    </citation>
    <scope>NUCLEOTIDE SEQUENCE [LARGE SCALE GENOMIC DNA]</scope>
    <source>
        <strain evidence="3 4">21WXBC0044M1</strain>
    </source>
</reference>
<keyword evidence="3" id="KW-0378">Hydrolase</keyword>
<sequence length="913" mass="106628">MMVRKAKKKELIFELFDELKQLDMDILNEQHGWELPQYIVENLKHEPRSYQSEAIRYFHYTQASDTFTFRKPRQLMFNMATGSGKTDLMAGLILYLYKEKGYQNFLFTVNTNGVLSKTIDNLTNAQSTKFLFNSNLEIDGEHIFINQISGRFPDFPNKNVINIKFVSIQTLTNDLFTQAENIMSLTDYQKTKMVILADEAHHYSASTKKKNKAELEKVSWEKSLLDLLHAHADNLLLEFTATLDFDDETIYQKYRDKIIYRYTLDSYIKERYSKNVRRIQTGNSNEDNMLSTVLLSEYRRKFALEKFGIEIKPVILFKSHKIDASYEANNLFNEMIDSLTVESLRSFLISQLKSVSEEQSHTLQLAYQYYLEKDDLSTVVRELKRGFSPARILNANDSDSSSKGLLETGQYQALNSLESPNNLYRVVFAVAKLTEGWDALNLYDIVRISNLGKMNDKRDAKSTNSEAQLIGRGARYNPFSLNQKISYQRRFDESDETASLLLETLHYHTLNEPQYIKNLMASLDKMNLATGTDEKNPPIEIKLKPSFKKTQIFKTGKLYYNETEEIPDSHYVNLRAYGIEISKLANVTYFKSTYEIAYLSAEAIELKTSQLRRIDIRYFKKSISRSNFFRFENLKKYLPNLKSMDEFWGENWLDLQNLTLSVTTEKETIVEDFSAMEKLKIVDNFFNLLAAQIKAGYRKARGTNRFVGYPIEEYLVDYRKRIPNYDTAKQSGSLIEQKVTNISFEKFDFFAYQSAIINRNEENLVNAIANHIDELREQYGDVFLIRMDENMLKGTDKVEQLKLHQFEENPRVINFSGFQPDFILLLQNKDYYLQIFIEPKGEQLAEKDRWKEELLSYINDHQEDLVFEDEVDGVIIKGLKFYNQENSKQTLNQLAQVALEKPHFGGNIRLDLF</sequence>
<dbReference type="Pfam" id="PF04851">
    <property type="entry name" value="ResIII"/>
    <property type="match status" value="1"/>
</dbReference>
<dbReference type="PANTHER" id="PTHR47396:SF1">
    <property type="entry name" value="ATP-DEPENDENT HELICASE IRC3-RELATED"/>
    <property type="match status" value="1"/>
</dbReference>
<protein>
    <submittedName>
        <fullName evidence="3">DEAD/DEAH box helicase family protein</fullName>
    </submittedName>
</protein>
<dbReference type="SUPFAM" id="SSF52540">
    <property type="entry name" value="P-loop containing nucleoside triphosphate hydrolases"/>
    <property type="match status" value="1"/>
</dbReference>
<dbReference type="PANTHER" id="PTHR47396">
    <property type="entry name" value="TYPE I RESTRICTION ENZYME ECOKI R PROTEIN"/>
    <property type="match status" value="1"/>
</dbReference>
<keyword evidence="4" id="KW-1185">Reference proteome</keyword>
<feature type="domain" description="Helicase ATP-binding" evidence="2">
    <location>
        <begin position="43"/>
        <end position="271"/>
    </location>
</feature>
<dbReference type="CDD" id="cd18785">
    <property type="entry name" value="SF2_C"/>
    <property type="match status" value="1"/>
</dbReference>
<evidence type="ECO:0000256" key="1">
    <source>
        <dbReference type="ARBA" id="ARBA00023236"/>
    </source>
</evidence>
<keyword evidence="3" id="KW-0547">Nucleotide-binding</keyword>
<dbReference type="InterPro" id="IPR014001">
    <property type="entry name" value="Helicase_ATP-bd"/>
</dbReference>
<name>A0ABU5FZI8_9STRE</name>
<accession>A0ABU5FZI8</accession>
<evidence type="ECO:0000313" key="3">
    <source>
        <dbReference type="EMBL" id="MDY4364567.1"/>
    </source>
</evidence>
<dbReference type="GO" id="GO:0004386">
    <property type="term" value="F:helicase activity"/>
    <property type="evidence" value="ECO:0007669"/>
    <property type="project" value="UniProtKB-KW"/>
</dbReference>
<dbReference type="Gene3D" id="3.40.50.300">
    <property type="entry name" value="P-loop containing nucleotide triphosphate hydrolases"/>
    <property type="match status" value="1"/>
</dbReference>
<gene>
    <name evidence="3" type="ORF">SPC82_01160</name>
</gene>
<evidence type="ECO:0000313" key="4">
    <source>
        <dbReference type="Proteomes" id="UP001286049"/>
    </source>
</evidence>
<keyword evidence="1" id="KW-0742">SOS response</keyword>
<comment type="caution">
    <text evidence="3">The sequence shown here is derived from an EMBL/GenBank/DDBJ whole genome shotgun (WGS) entry which is preliminary data.</text>
</comment>
<proteinExistence type="predicted"/>
<organism evidence="3 4">
    <name type="scientific">Streptococcus jiangnanensis</name>
    <dbReference type="NCBI Taxonomy" id="3095079"/>
    <lineage>
        <taxon>Bacteria</taxon>
        <taxon>Bacillati</taxon>
        <taxon>Bacillota</taxon>
        <taxon>Bacilli</taxon>
        <taxon>Lactobacillales</taxon>
        <taxon>Streptococcaceae</taxon>
        <taxon>Streptococcus</taxon>
    </lineage>
</organism>